<feature type="compositionally biased region" description="Basic residues" evidence="1">
    <location>
        <begin position="1095"/>
        <end position="1104"/>
    </location>
</feature>
<feature type="region of interest" description="Disordered" evidence="1">
    <location>
        <begin position="611"/>
        <end position="630"/>
    </location>
</feature>
<feature type="compositionally biased region" description="Basic and acidic residues" evidence="1">
    <location>
        <begin position="1006"/>
        <end position="1029"/>
    </location>
</feature>
<dbReference type="GeneID" id="87827964"/>
<feature type="region of interest" description="Disordered" evidence="1">
    <location>
        <begin position="297"/>
        <end position="406"/>
    </location>
</feature>
<feature type="region of interest" description="Disordered" evidence="1">
    <location>
        <begin position="228"/>
        <end position="247"/>
    </location>
</feature>
<evidence type="ECO:0000259" key="2">
    <source>
        <dbReference type="Pfam" id="PF00076"/>
    </source>
</evidence>
<dbReference type="GO" id="GO:0003723">
    <property type="term" value="F:RNA binding"/>
    <property type="evidence" value="ECO:0007669"/>
    <property type="project" value="InterPro"/>
</dbReference>
<feature type="compositionally biased region" description="Polar residues" evidence="1">
    <location>
        <begin position="388"/>
        <end position="403"/>
    </location>
</feature>
<protein>
    <recommendedName>
        <fullName evidence="2">RRM domain-containing protein</fullName>
    </recommendedName>
</protein>
<dbReference type="Pfam" id="PF00076">
    <property type="entry name" value="RRM_1"/>
    <property type="match status" value="1"/>
</dbReference>
<dbReference type="RefSeq" id="XP_062649087.1">
    <property type="nucleotide sequence ID" value="XM_062791195.1"/>
</dbReference>
<reference evidence="3" key="1">
    <citation type="journal article" date="2023" name="Mol. Phylogenet. Evol.">
        <title>Genome-scale phylogeny and comparative genomics of the fungal order Sordariales.</title>
        <authorList>
            <person name="Hensen N."/>
            <person name="Bonometti L."/>
            <person name="Westerberg I."/>
            <person name="Brannstrom I.O."/>
            <person name="Guillou S."/>
            <person name="Cros-Aarteil S."/>
            <person name="Calhoun S."/>
            <person name="Haridas S."/>
            <person name="Kuo A."/>
            <person name="Mondo S."/>
            <person name="Pangilinan J."/>
            <person name="Riley R."/>
            <person name="LaButti K."/>
            <person name="Andreopoulos B."/>
            <person name="Lipzen A."/>
            <person name="Chen C."/>
            <person name="Yan M."/>
            <person name="Daum C."/>
            <person name="Ng V."/>
            <person name="Clum A."/>
            <person name="Steindorff A."/>
            <person name="Ohm R.A."/>
            <person name="Martin F."/>
            <person name="Silar P."/>
            <person name="Natvig D.O."/>
            <person name="Lalanne C."/>
            <person name="Gautier V."/>
            <person name="Ament-Velasquez S.L."/>
            <person name="Kruys A."/>
            <person name="Hutchinson M.I."/>
            <person name="Powell A.J."/>
            <person name="Barry K."/>
            <person name="Miller A.N."/>
            <person name="Grigoriev I.V."/>
            <person name="Debuchy R."/>
            <person name="Gladieux P."/>
            <person name="Hiltunen Thoren M."/>
            <person name="Johannesson H."/>
        </authorList>
    </citation>
    <scope>NUCLEOTIDE SEQUENCE</scope>
    <source>
        <strain evidence="3">CBS 731.68</strain>
    </source>
</reference>
<evidence type="ECO:0000256" key="1">
    <source>
        <dbReference type="SAM" id="MobiDB-lite"/>
    </source>
</evidence>
<keyword evidence="4" id="KW-1185">Reference proteome</keyword>
<feature type="compositionally biased region" description="Polar residues" evidence="1">
    <location>
        <begin position="928"/>
        <end position="947"/>
    </location>
</feature>
<evidence type="ECO:0000313" key="4">
    <source>
        <dbReference type="Proteomes" id="UP001302602"/>
    </source>
</evidence>
<feature type="compositionally biased region" description="Basic and acidic residues" evidence="1">
    <location>
        <begin position="231"/>
        <end position="244"/>
    </location>
</feature>
<reference evidence="3" key="2">
    <citation type="submission" date="2023-05" db="EMBL/GenBank/DDBJ databases">
        <authorList>
            <consortium name="Lawrence Berkeley National Laboratory"/>
            <person name="Steindorff A."/>
            <person name="Hensen N."/>
            <person name="Bonometti L."/>
            <person name="Westerberg I."/>
            <person name="Brannstrom I.O."/>
            <person name="Guillou S."/>
            <person name="Cros-Aarteil S."/>
            <person name="Calhoun S."/>
            <person name="Haridas S."/>
            <person name="Kuo A."/>
            <person name="Mondo S."/>
            <person name="Pangilinan J."/>
            <person name="Riley R."/>
            <person name="Labutti K."/>
            <person name="Andreopoulos B."/>
            <person name="Lipzen A."/>
            <person name="Chen C."/>
            <person name="Yanf M."/>
            <person name="Daum C."/>
            <person name="Ng V."/>
            <person name="Clum A."/>
            <person name="Ohm R."/>
            <person name="Martin F."/>
            <person name="Silar P."/>
            <person name="Natvig D."/>
            <person name="Lalanne C."/>
            <person name="Gautier V."/>
            <person name="Ament-Velasquez S.L."/>
            <person name="Kruys A."/>
            <person name="Hutchinson M.I."/>
            <person name="Powell A.J."/>
            <person name="Barry K."/>
            <person name="Miller A.N."/>
            <person name="Grigoriev I.V."/>
            <person name="Debuchy R."/>
            <person name="Gladieux P."/>
            <person name="Thoren M.H."/>
            <person name="Johannesson H."/>
        </authorList>
    </citation>
    <scope>NUCLEOTIDE SEQUENCE</scope>
    <source>
        <strain evidence="3">CBS 731.68</strain>
    </source>
</reference>
<feature type="compositionally biased region" description="Polar residues" evidence="1">
    <location>
        <begin position="528"/>
        <end position="537"/>
    </location>
</feature>
<name>A0AAN6Z4U9_9PEZI</name>
<evidence type="ECO:0000313" key="3">
    <source>
        <dbReference type="EMBL" id="KAK4125316.1"/>
    </source>
</evidence>
<gene>
    <name evidence="3" type="ORF">N657DRAFT_633168</name>
</gene>
<organism evidence="3 4">
    <name type="scientific">Parathielavia appendiculata</name>
    <dbReference type="NCBI Taxonomy" id="2587402"/>
    <lineage>
        <taxon>Eukaryota</taxon>
        <taxon>Fungi</taxon>
        <taxon>Dikarya</taxon>
        <taxon>Ascomycota</taxon>
        <taxon>Pezizomycotina</taxon>
        <taxon>Sordariomycetes</taxon>
        <taxon>Sordariomycetidae</taxon>
        <taxon>Sordariales</taxon>
        <taxon>Chaetomiaceae</taxon>
        <taxon>Parathielavia</taxon>
    </lineage>
</organism>
<comment type="caution">
    <text evidence="3">The sequence shown here is derived from an EMBL/GenBank/DDBJ whole genome shotgun (WGS) entry which is preliminary data.</text>
</comment>
<feature type="compositionally biased region" description="Polar residues" evidence="1">
    <location>
        <begin position="351"/>
        <end position="363"/>
    </location>
</feature>
<feature type="compositionally biased region" description="Basic residues" evidence="1">
    <location>
        <begin position="818"/>
        <end position="829"/>
    </location>
</feature>
<feature type="compositionally biased region" description="Polar residues" evidence="1">
    <location>
        <begin position="548"/>
        <end position="565"/>
    </location>
</feature>
<sequence length="1117" mass="121865">MAQTPFNEVRQPLSSGIGWEWGVTSNFVKIPQPLMGFYWNLPADAPCVFSKKRAKRCLGRGTAHPRRKIAWDDGQVRRYAVALRAQHGSKTQEVVRPETWEDMYQYFDTIELWHRGAWNLWRVLQLICDENEAAIAKDRLDVAVFNEVDDWAYDWCTHYENRRRLSMWDPSFDILQVLTQADHEKIHGCSQEALNVLRGALKHWYRVYQLPPPAQDTQASRAVRLGYEDMAEGRPSRPRARDDNDISLSGEAAAALAHSRPRRRSNSLPPPAIETSTADTSDFVYSANSTVVIANGTIPVKTQRPPHGLGSAAGATDEPSRKSHHVSKSGPVRAGPAGISAASRGIGVENSGPSRLPSRSQQPIVPATGAAGHQTIVRGKVSGDESQQRSATHNTFNHHSPTGSPVARNVTRALIGSRPDLCRNSNVPLDFMASFSACPCPRCSRMSRSVHVYAIPREEGVDTSQIAESLVQYFSQWGHVEGCNLKHTNARTRYAYVTYTSDDSANWGALYKHYHQGNPPFTPRVLASSETSVQTKPPSEEAAFDDQPSPTQSAASRGNSTTGSMSIRVRLPGTRTPEPAEPVVTIPNHTRVKMGSPVWRITFRDIVPPRTASPVRTSERAEPAVSAPQHETNGHQAAHNLLMAAQAFETDRHGRLEHAPSQQFTNGSYGFNQVSGTAANGEFNPSGAGFEWQLPQSWVLRNPGDVRLDADYNGTVIRRRGFGQNRQLPWIEDNGSSGSWDRAQASYTNIPSQQVEHRPFWQPPNEVLQPFNNPSHPPSHEQHTPFPDNSIQQPPFSIQGAQSDSLQQLDHPGPSRPQGKKKKKNKNKNRSAVGSQTQFRPSTPLPDAATGNGTQQTAGQAMPPPSGLANGATETQKGQLVIRPSTPVSTEKQDMRVPWDDIYNATPRKDKGKGKVLDAPSQEEAANGQASVPHSNNIQNGAGSSTMALFRSVISQDDSEQENGTTVDASNAAPNKKDKGKGKASGGGKPADSGSGHGQAYTSSRGGDKDDNTDTEKGVMAEQAEKPNEGCDEGDGDSKVGKVEMFVNGAKRGKGAPKAIEGEKTGGGVNGVDRGVKPEGSKFSVERNGGSLHISRQRVVRSKGQRMDVRDLFKDHE</sequence>
<dbReference type="InterPro" id="IPR000504">
    <property type="entry name" value="RRM_dom"/>
</dbReference>
<feature type="compositionally biased region" description="Polar residues" evidence="1">
    <location>
        <begin position="830"/>
        <end position="841"/>
    </location>
</feature>
<dbReference type="AlphaFoldDB" id="A0AAN6Z4U9"/>
<feature type="region of interest" description="Disordered" evidence="1">
    <location>
        <begin position="763"/>
        <end position="1117"/>
    </location>
</feature>
<feature type="region of interest" description="Disordered" evidence="1">
    <location>
        <begin position="253"/>
        <end position="276"/>
    </location>
</feature>
<feature type="region of interest" description="Disordered" evidence="1">
    <location>
        <begin position="521"/>
        <end position="582"/>
    </location>
</feature>
<feature type="compositionally biased region" description="Polar residues" evidence="1">
    <location>
        <begin position="787"/>
        <end position="808"/>
    </location>
</feature>
<feature type="compositionally biased region" description="Basic and acidic residues" evidence="1">
    <location>
        <begin position="1105"/>
        <end position="1117"/>
    </location>
</feature>
<proteinExistence type="predicted"/>
<dbReference type="Proteomes" id="UP001302602">
    <property type="component" value="Unassembled WGS sequence"/>
</dbReference>
<feature type="domain" description="RRM" evidence="2">
    <location>
        <begin position="468"/>
        <end position="506"/>
    </location>
</feature>
<dbReference type="EMBL" id="MU853226">
    <property type="protein sequence ID" value="KAK4125316.1"/>
    <property type="molecule type" value="Genomic_DNA"/>
</dbReference>
<dbReference type="SUPFAM" id="SSF54928">
    <property type="entry name" value="RNA-binding domain, RBD"/>
    <property type="match status" value="1"/>
</dbReference>
<feature type="compositionally biased region" description="Basic and acidic residues" evidence="1">
    <location>
        <begin position="907"/>
        <end position="916"/>
    </location>
</feature>
<accession>A0AAN6Z4U9</accession>
<dbReference type="InterPro" id="IPR035979">
    <property type="entry name" value="RBD_domain_sf"/>
</dbReference>